<name>M8BYX4_AEGTA</name>
<dbReference type="AlphaFoldDB" id="M8BYX4"/>
<organism evidence="1">
    <name type="scientific">Aegilops tauschii</name>
    <name type="common">Tausch's goatgrass</name>
    <name type="synonym">Aegilops squarrosa</name>
    <dbReference type="NCBI Taxonomy" id="37682"/>
    <lineage>
        <taxon>Eukaryota</taxon>
        <taxon>Viridiplantae</taxon>
        <taxon>Streptophyta</taxon>
        <taxon>Embryophyta</taxon>
        <taxon>Tracheophyta</taxon>
        <taxon>Spermatophyta</taxon>
        <taxon>Magnoliopsida</taxon>
        <taxon>Liliopsida</taxon>
        <taxon>Poales</taxon>
        <taxon>Poaceae</taxon>
        <taxon>BOP clade</taxon>
        <taxon>Pooideae</taxon>
        <taxon>Triticodae</taxon>
        <taxon>Triticeae</taxon>
        <taxon>Triticinae</taxon>
        <taxon>Aegilops</taxon>
    </lineage>
</organism>
<protein>
    <submittedName>
        <fullName evidence="1">Uncharacterized protein</fullName>
    </submittedName>
</protein>
<reference evidence="1" key="1">
    <citation type="submission" date="2015-06" db="UniProtKB">
        <authorList>
            <consortium name="EnsemblPlants"/>
        </authorList>
    </citation>
    <scope>IDENTIFICATION</scope>
</reference>
<sequence length="122" mass="12975">MAAEVAVVGRRRRNMAGGSGDFLSGSRGWRPWMVAAGEARVSHGGMAWCSPCPRRIYDGDLIYRLVRIRDGDERAGSISVALAAWRGGVGALLLGSSGGTLRQWPMRQGSYGGTAVAVGRRI</sequence>
<proteinExistence type="predicted"/>
<accession>M8BYX4</accession>
<evidence type="ECO:0000313" key="1">
    <source>
        <dbReference type="EnsemblPlants" id="EMT27174"/>
    </source>
</evidence>
<dbReference type="EnsemblPlants" id="EMT27174">
    <property type="protein sequence ID" value="EMT27174"/>
    <property type="gene ID" value="F775_11836"/>
</dbReference>